<dbReference type="AlphaFoldDB" id="A0A5C5U465"/>
<proteinExistence type="inferred from homology"/>
<dbReference type="InterPro" id="IPR006015">
    <property type="entry name" value="Universal_stress_UspA"/>
</dbReference>
<dbReference type="PRINTS" id="PR01438">
    <property type="entry name" value="UNVRSLSTRESS"/>
</dbReference>
<dbReference type="EMBL" id="VOHE01000002">
    <property type="protein sequence ID" value="TWT20508.1"/>
    <property type="molecule type" value="Genomic_DNA"/>
</dbReference>
<gene>
    <name evidence="3" type="ORF">FQY79_03975</name>
</gene>
<dbReference type="Pfam" id="PF00582">
    <property type="entry name" value="Usp"/>
    <property type="match status" value="1"/>
</dbReference>
<reference evidence="3 4" key="1">
    <citation type="submission" date="2019-07" db="EMBL/GenBank/DDBJ databases">
        <title>Luteimonas sp. YD-1 nov., isolated from acidic soil.</title>
        <authorList>
            <person name="Zhou J."/>
        </authorList>
    </citation>
    <scope>NUCLEOTIDE SEQUENCE [LARGE SCALE GENOMIC DNA]</scope>
    <source>
        <strain evidence="3 4">YD-1</strain>
    </source>
</reference>
<dbReference type="Gene3D" id="3.40.50.620">
    <property type="entry name" value="HUPs"/>
    <property type="match status" value="1"/>
</dbReference>
<evidence type="ECO:0000313" key="4">
    <source>
        <dbReference type="Proteomes" id="UP000315949"/>
    </source>
</evidence>
<evidence type="ECO:0000313" key="3">
    <source>
        <dbReference type="EMBL" id="TWT20508.1"/>
    </source>
</evidence>
<protein>
    <submittedName>
        <fullName evidence="3">Universal stress protein</fullName>
    </submittedName>
</protein>
<comment type="caution">
    <text evidence="3">The sequence shown here is derived from an EMBL/GenBank/DDBJ whole genome shotgun (WGS) entry which is preliminary data.</text>
</comment>
<dbReference type="CDD" id="cd00293">
    <property type="entry name" value="USP-like"/>
    <property type="match status" value="1"/>
</dbReference>
<dbReference type="SUPFAM" id="SSF52402">
    <property type="entry name" value="Adenine nucleotide alpha hydrolases-like"/>
    <property type="match status" value="1"/>
</dbReference>
<dbReference type="OrthoDB" id="9792500at2"/>
<evidence type="ECO:0000259" key="2">
    <source>
        <dbReference type="Pfam" id="PF00582"/>
    </source>
</evidence>
<dbReference type="PANTHER" id="PTHR31964:SF113">
    <property type="entry name" value="USPA DOMAIN-CONTAINING PROTEIN"/>
    <property type="match status" value="1"/>
</dbReference>
<name>A0A5C5U465_9GAMM</name>
<dbReference type="InterPro" id="IPR006016">
    <property type="entry name" value="UspA"/>
</dbReference>
<dbReference type="PANTHER" id="PTHR31964">
    <property type="entry name" value="ADENINE NUCLEOTIDE ALPHA HYDROLASES-LIKE SUPERFAMILY PROTEIN"/>
    <property type="match status" value="1"/>
</dbReference>
<feature type="domain" description="UspA" evidence="2">
    <location>
        <begin position="5"/>
        <end position="141"/>
    </location>
</feature>
<keyword evidence="4" id="KW-1185">Reference proteome</keyword>
<comment type="similarity">
    <text evidence="1">Belongs to the universal stress protein A family.</text>
</comment>
<dbReference type="InterPro" id="IPR014729">
    <property type="entry name" value="Rossmann-like_a/b/a_fold"/>
</dbReference>
<organism evidence="3 4">
    <name type="scientific">Luteimonas wenzhouensis</name>
    <dbReference type="NCBI Taxonomy" id="2599615"/>
    <lineage>
        <taxon>Bacteria</taxon>
        <taxon>Pseudomonadati</taxon>
        <taxon>Pseudomonadota</taxon>
        <taxon>Gammaproteobacteria</taxon>
        <taxon>Lysobacterales</taxon>
        <taxon>Lysobacteraceae</taxon>
        <taxon>Luteimonas</taxon>
    </lineage>
</organism>
<accession>A0A5C5U465</accession>
<evidence type="ECO:0000256" key="1">
    <source>
        <dbReference type="ARBA" id="ARBA00008791"/>
    </source>
</evidence>
<sequence length="142" mass="14709">MQAMKILVPVDGSDASTRALRHALALCKAFRSGKLLVVAVDDSLFPGAERKMGAEAAAAHHAENFERMLGPARKLLARRKVKAEFIELVGDVAASILEAAAAKKADVIVMGSRGAGGIKGVLLGSVSQKVLAGTPVPVTIVN</sequence>
<dbReference type="Proteomes" id="UP000315949">
    <property type="component" value="Unassembled WGS sequence"/>
</dbReference>